<dbReference type="Gene3D" id="3.40.1350.10">
    <property type="match status" value="1"/>
</dbReference>
<dbReference type="InterPro" id="IPR011335">
    <property type="entry name" value="Restrct_endonuc-II-like"/>
</dbReference>
<keyword evidence="1" id="KW-0804">Transcription</keyword>
<evidence type="ECO:0000256" key="1">
    <source>
        <dbReference type="ARBA" id="ARBA00023163"/>
    </source>
</evidence>
<feature type="domain" description="HTH HARE-type" evidence="2">
    <location>
        <begin position="2"/>
        <end position="75"/>
    </location>
</feature>
<keyword evidence="3" id="KW-0540">Nuclease</keyword>
<dbReference type="Pfam" id="PF05066">
    <property type="entry name" value="HARE-HTH"/>
    <property type="match status" value="1"/>
</dbReference>
<proteinExistence type="predicted"/>
<protein>
    <submittedName>
        <fullName evidence="3">HB1/ASXL restriction endonuclease-like protein with HTH domain</fullName>
    </submittedName>
</protein>
<dbReference type="OrthoDB" id="7060296at2"/>
<dbReference type="PROSITE" id="PS51913">
    <property type="entry name" value="HTH_HARE"/>
    <property type="match status" value="1"/>
</dbReference>
<dbReference type="GO" id="GO:0003676">
    <property type="term" value="F:nucleic acid binding"/>
    <property type="evidence" value="ECO:0007669"/>
    <property type="project" value="InterPro"/>
</dbReference>
<organism evidence="3 4">
    <name type="scientific">Chitinophaga dinghuensis</name>
    <dbReference type="NCBI Taxonomy" id="1539050"/>
    <lineage>
        <taxon>Bacteria</taxon>
        <taxon>Pseudomonadati</taxon>
        <taxon>Bacteroidota</taxon>
        <taxon>Chitinophagia</taxon>
        <taxon>Chitinophagales</taxon>
        <taxon>Chitinophagaceae</taxon>
        <taxon>Chitinophaga</taxon>
    </lineage>
</organism>
<dbReference type="InterPro" id="IPR007759">
    <property type="entry name" value="Asxl_HARE-HTH"/>
</dbReference>
<dbReference type="GO" id="GO:0006355">
    <property type="term" value="P:regulation of DNA-templated transcription"/>
    <property type="evidence" value="ECO:0007669"/>
    <property type="project" value="InterPro"/>
</dbReference>
<dbReference type="AlphaFoldDB" id="A0A327VMQ1"/>
<reference evidence="3 4" key="1">
    <citation type="submission" date="2018-06" db="EMBL/GenBank/DDBJ databases">
        <title>Genomic Encyclopedia of Archaeal and Bacterial Type Strains, Phase II (KMG-II): from individual species to whole genera.</title>
        <authorList>
            <person name="Goeker M."/>
        </authorList>
    </citation>
    <scope>NUCLEOTIDE SEQUENCE [LARGE SCALE GENOMIC DNA]</scope>
    <source>
        <strain evidence="3 4">DSM 29821</strain>
    </source>
</reference>
<dbReference type="EMBL" id="QLMA01000008">
    <property type="protein sequence ID" value="RAJ76635.1"/>
    <property type="molecule type" value="Genomic_DNA"/>
</dbReference>
<keyword evidence="3" id="KW-0255">Endonuclease</keyword>
<evidence type="ECO:0000313" key="3">
    <source>
        <dbReference type="EMBL" id="RAJ76635.1"/>
    </source>
</evidence>
<dbReference type="RefSeq" id="WP_111594356.1">
    <property type="nucleotide sequence ID" value="NZ_QLMA01000008.1"/>
</dbReference>
<accession>A0A327VMQ1</accession>
<comment type="caution">
    <text evidence="3">The sequence shown here is derived from an EMBL/GenBank/DDBJ whole genome shotgun (WGS) entry which is preliminary data.</text>
</comment>
<keyword evidence="3" id="KW-0378">Hydrolase</keyword>
<sequence>MNKFKTAAIQILTESKKPLHYKEIAKLALEKGILETEGATPDASMNAQIITDINKKGEGSDFIKTAPSTYSLNPHKKVLEPQRQKKVLELEAVEEEKINLETGFIGKAGEHLVCSELLFRGYNASIMSVDSGMDIIATKNNKLFSIQVKTANANAFDTYNFDVRKVSFEKDYAGNTFYVFILKGKAQTQFLIIPLHEMEKKVAEKGIIYIQSYKRYRVKIDVRNEKVYLGNRNHEMNYYLNNWEIIK</sequence>
<keyword evidence="4" id="KW-1185">Reference proteome</keyword>
<dbReference type="GO" id="GO:0004519">
    <property type="term" value="F:endonuclease activity"/>
    <property type="evidence" value="ECO:0007669"/>
    <property type="project" value="UniProtKB-KW"/>
</dbReference>
<gene>
    <name evidence="3" type="ORF">CLV59_108154</name>
</gene>
<dbReference type="Proteomes" id="UP000249819">
    <property type="component" value="Unassembled WGS sequence"/>
</dbReference>
<evidence type="ECO:0000259" key="2">
    <source>
        <dbReference type="PROSITE" id="PS51913"/>
    </source>
</evidence>
<evidence type="ECO:0000313" key="4">
    <source>
        <dbReference type="Proteomes" id="UP000249819"/>
    </source>
</evidence>
<name>A0A327VMQ1_9BACT</name>
<dbReference type="SUPFAM" id="SSF52980">
    <property type="entry name" value="Restriction endonuclease-like"/>
    <property type="match status" value="1"/>
</dbReference>
<dbReference type="InterPro" id="IPR011856">
    <property type="entry name" value="tRNA_endonuc-like_dom_sf"/>
</dbReference>